<dbReference type="InterPro" id="IPR013785">
    <property type="entry name" value="Aldolase_TIM"/>
</dbReference>
<accession>A0A1I0QZT1</accession>
<sequence length="513" mass="57545">MKILDCTLRDGGYYTNWDFKPALVETYFRAMQQLPIEYLEIGYRSRELANYLGQYFYCPEYVLENARRLTDKKLAVILNQKDFPVSDVKEVLVPVKDYLDLVRVAVNPDNFDEALILATELKSHGFKVAFNVMYMSSWSENGAFIKELPRTAGLVDYFYMVDSFGGVFPGDIKQTIKMVRNETDVALGFHGHNNLELGLINTLTAIEEGVEIVDATITGMGRGAGNLKTELLLTALNAKHELDVNFNALTSVVEAFEQLQSQHGWGTNLPYMVSGANSLPQKDVMEWVTRRFYSFNSIIRALQNRKKGSQDNEKLPIFEQSSSYQNVLIVGGGPNAVDHAEAIKHWIGKQESVAIVHASSKNAKHYEELADTPQFFCLVGSEGHRLEKVFDQMVDFKGQCILPPYPREMGTYIPSALSGKSNELKEVTFTKVNKDTHTVLAIQAAIDLGATQVFMVGYDGYMEGNISQQEKSLSEENELVFKDFSDIAENSIVSLTPTNYKGLDVQSVYGKLV</sequence>
<dbReference type="PANTHER" id="PTHR43538:SF1">
    <property type="entry name" value="(R)-CITRAMALATE SYNTHASE"/>
    <property type="match status" value="1"/>
</dbReference>
<proteinExistence type="predicted"/>
<reference evidence="5" key="1">
    <citation type="submission" date="2016-10" db="EMBL/GenBank/DDBJ databases">
        <authorList>
            <person name="Varghese N."/>
            <person name="Submissions S."/>
        </authorList>
    </citation>
    <scope>NUCLEOTIDE SEQUENCE [LARGE SCALE GENOMIC DNA]</scope>
    <source>
        <strain evidence="5">CGMCC 1.12402</strain>
    </source>
</reference>
<dbReference type="PANTHER" id="PTHR43538">
    <property type="entry name" value="ALPHA-IPM SYNTHASE/HOMOCITRATE SYNTHASE"/>
    <property type="match status" value="1"/>
</dbReference>
<dbReference type="GO" id="GO:0046912">
    <property type="term" value="F:acyltransferase activity, acyl groups converted into alkyl on transfer"/>
    <property type="evidence" value="ECO:0007669"/>
    <property type="project" value="InterPro"/>
</dbReference>
<gene>
    <name evidence="4" type="ORF">SAMN05216290_2961</name>
</gene>
<keyword evidence="5" id="KW-1185">Reference proteome</keyword>
<dbReference type="GO" id="GO:0019752">
    <property type="term" value="P:carboxylic acid metabolic process"/>
    <property type="evidence" value="ECO:0007669"/>
    <property type="project" value="InterPro"/>
</dbReference>
<evidence type="ECO:0000256" key="1">
    <source>
        <dbReference type="ARBA" id="ARBA00029440"/>
    </source>
</evidence>
<dbReference type="GeneID" id="99987645"/>
<dbReference type="Proteomes" id="UP000199437">
    <property type="component" value="Unassembled WGS sequence"/>
</dbReference>
<dbReference type="Gene3D" id="3.20.20.70">
    <property type="entry name" value="Aldolase class I"/>
    <property type="match status" value="1"/>
</dbReference>
<protein>
    <submittedName>
        <fullName evidence="4">4-hydroxy 2-oxovalerate aldolase</fullName>
    </submittedName>
</protein>
<dbReference type="Pfam" id="PF00682">
    <property type="entry name" value="HMGL-like"/>
    <property type="match status" value="1"/>
</dbReference>
<dbReference type="RefSeq" id="WP_222843652.1">
    <property type="nucleotide sequence ID" value="NZ_FOIR01000002.1"/>
</dbReference>
<comment type="catalytic activity">
    <reaction evidence="2">
        <text>pyruvate + acetyl-CoA + H2O = (3R)-citramalate + CoA + H(+)</text>
        <dbReference type="Rhea" id="RHEA:19045"/>
        <dbReference type="ChEBI" id="CHEBI:15361"/>
        <dbReference type="ChEBI" id="CHEBI:15377"/>
        <dbReference type="ChEBI" id="CHEBI:15378"/>
        <dbReference type="ChEBI" id="CHEBI:30934"/>
        <dbReference type="ChEBI" id="CHEBI:57287"/>
        <dbReference type="ChEBI" id="CHEBI:57288"/>
        <dbReference type="EC" id="2.3.3.21"/>
    </reaction>
</comment>
<dbReference type="EMBL" id="FOIR01000002">
    <property type="protein sequence ID" value="SEW33166.1"/>
    <property type="molecule type" value="Genomic_DNA"/>
</dbReference>
<dbReference type="SUPFAM" id="SSF51569">
    <property type="entry name" value="Aldolase"/>
    <property type="match status" value="1"/>
</dbReference>
<dbReference type="CDD" id="cd07944">
    <property type="entry name" value="DRE_TIM_HOA_like"/>
    <property type="match status" value="1"/>
</dbReference>
<dbReference type="InterPro" id="IPR005675">
    <property type="entry name" value="Citramal_synthase"/>
</dbReference>
<dbReference type="AlphaFoldDB" id="A0A1I0QZT1"/>
<dbReference type="STRING" id="1267423.SAMN05216290_2961"/>
<name>A0A1I0QZT1_9BACT</name>
<evidence type="ECO:0000313" key="5">
    <source>
        <dbReference type="Proteomes" id="UP000199437"/>
    </source>
</evidence>
<dbReference type="PROSITE" id="PS50991">
    <property type="entry name" value="PYR_CT"/>
    <property type="match status" value="1"/>
</dbReference>
<comment type="pathway">
    <text evidence="1">Amino-acid biosynthesis.</text>
</comment>
<evidence type="ECO:0000313" key="4">
    <source>
        <dbReference type="EMBL" id="SEW33166.1"/>
    </source>
</evidence>
<evidence type="ECO:0000256" key="2">
    <source>
        <dbReference type="ARBA" id="ARBA00048263"/>
    </source>
</evidence>
<dbReference type="GO" id="GO:0043714">
    <property type="term" value="F:(R)-citramalate synthase activity"/>
    <property type="evidence" value="ECO:0007669"/>
    <property type="project" value="UniProtKB-EC"/>
</dbReference>
<organism evidence="4 5">
    <name type="scientific">Roseivirga pacifica</name>
    <dbReference type="NCBI Taxonomy" id="1267423"/>
    <lineage>
        <taxon>Bacteria</taxon>
        <taxon>Pseudomonadati</taxon>
        <taxon>Bacteroidota</taxon>
        <taxon>Cytophagia</taxon>
        <taxon>Cytophagales</taxon>
        <taxon>Roseivirgaceae</taxon>
        <taxon>Roseivirga</taxon>
    </lineage>
</organism>
<feature type="domain" description="Pyruvate carboxyltransferase" evidence="3">
    <location>
        <begin position="1"/>
        <end position="250"/>
    </location>
</feature>
<evidence type="ECO:0000259" key="3">
    <source>
        <dbReference type="PROSITE" id="PS50991"/>
    </source>
</evidence>
<dbReference type="InterPro" id="IPR000891">
    <property type="entry name" value="PYR_CT"/>
</dbReference>